<dbReference type="PANTHER" id="PTHR35046">
    <property type="entry name" value="ZINC KNUCKLE (CCHC-TYPE) FAMILY PROTEIN"/>
    <property type="match status" value="1"/>
</dbReference>
<dbReference type="Pfam" id="PF24626">
    <property type="entry name" value="SH3_Tf2-1"/>
    <property type="match status" value="1"/>
</dbReference>
<dbReference type="InterPro" id="IPR023780">
    <property type="entry name" value="Chromo_domain"/>
</dbReference>
<dbReference type="Proteomes" id="UP000467841">
    <property type="component" value="Unassembled WGS sequence"/>
</dbReference>
<dbReference type="EMBL" id="CACVBM020001538">
    <property type="protein sequence ID" value="CAA7053500.1"/>
    <property type="molecule type" value="Genomic_DNA"/>
</dbReference>
<dbReference type="InterPro" id="IPR036397">
    <property type="entry name" value="RNaseH_sf"/>
</dbReference>
<dbReference type="InterPro" id="IPR001584">
    <property type="entry name" value="Integrase_cat-core"/>
</dbReference>
<reference evidence="3" key="1">
    <citation type="submission" date="2020-01" db="EMBL/GenBank/DDBJ databases">
        <authorList>
            <person name="Mishra B."/>
        </authorList>
    </citation>
    <scope>NUCLEOTIDE SEQUENCE [LARGE SCALE GENOMIC DNA]</scope>
</reference>
<dbReference type="OrthoDB" id="1106939at2759"/>
<feature type="domain" description="Chromo" evidence="1">
    <location>
        <begin position="302"/>
        <end position="368"/>
    </location>
</feature>
<evidence type="ECO:0000313" key="3">
    <source>
        <dbReference type="EMBL" id="CAA7053500.1"/>
    </source>
</evidence>
<dbReference type="PANTHER" id="PTHR35046:SF26">
    <property type="entry name" value="RNA-DIRECTED DNA POLYMERASE"/>
    <property type="match status" value="1"/>
</dbReference>
<evidence type="ECO:0000313" key="4">
    <source>
        <dbReference type="Proteomes" id="UP000467841"/>
    </source>
</evidence>
<dbReference type="GO" id="GO:0015074">
    <property type="term" value="P:DNA integration"/>
    <property type="evidence" value="ECO:0007669"/>
    <property type="project" value="InterPro"/>
</dbReference>
<organism evidence="3 4">
    <name type="scientific">Microthlaspi erraticum</name>
    <dbReference type="NCBI Taxonomy" id="1685480"/>
    <lineage>
        <taxon>Eukaryota</taxon>
        <taxon>Viridiplantae</taxon>
        <taxon>Streptophyta</taxon>
        <taxon>Embryophyta</taxon>
        <taxon>Tracheophyta</taxon>
        <taxon>Spermatophyta</taxon>
        <taxon>Magnoliopsida</taxon>
        <taxon>eudicotyledons</taxon>
        <taxon>Gunneridae</taxon>
        <taxon>Pentapetalae</taxon>
        <taxon>rosids</taxon>
        <taxon>malvids</taxon>
        <taxon>Brassicales</taxon>
        <taxon>Brassicaceae</taxon>
        <taxon>Coluteocarpeae</taxon>
        <taxon>Microthlaspi</taxon>
    </lineage>
</organism>
<comment type="caution">
    <text evidence="3">The sequence shown here is derived from an EMBL/GenBank/DDBJ whole genome shotgun (WGS) entry which is preliminary data.</text>
</comment>
<dbReference type="GO" id="GO:0003676">
    <property type="term" value="F:nucleic acid binding"/>
    <property type="evidence" value="ECO:0007669"/>
    <property type="project" value="InterPro"/>
</dbReference>
<dbReference type="InterPro" id="IPR056924">
    <property type="entry name" value="SH3_Tf2-1"/>
</dbReference>
<protein>
    <recommendedName>
        <fullName evidence="5">Integrase catalytic domain-containing protein</fullName>
    </recommendedName>
</protein>
<dbReference type="SMART" id="SM00298">
    <property type="entry name" value="CHROMO"/>
    <property type="match status" value="1"/>
</dbReference>
<evidence type="ECO:0000259" key="1">
    <source>
        <dbReference type="PROSITE" id="PS50013"/>
    </source>
</evidence>
<accession>A0A6D2K9A3</accession>
<dbReference type="Gene3D" id="3.30.420.10">
    <property type="entry name" value="Ribonuclease H-like superfamily/Ribonuclease H"/>
    <property type="match status" value="1"/>
</dbReference>
<dbReference type="SUPFAM" id="SSF54160">
    <property type="entry name" value="Chromo domain-like"/>
    <property type="match status" value="1"/>
</dbReference>
<dbReference type="PROSITE" id="PS50013">
    <property type="entry name" value="CHROMO_2"/>
    <property type="match status" value="1"/>
</dbReference>
<sequence length="384" mass="43991">MMTDIRRYVAECTVCQRNKYSTLTPGGLLQPLPVPIEIWEDISMDFVKGLPRSDGFNAILVVVDRLSKYAHFLGLKHPFTATDVALMFIREVVRLHGFPRTIVSDRDKVFTSNFWKELFRLAGTSLCLSTAYHPQTDGQTEVTNRGLETYLRCFTSDKPKAWAQFLSWAEFCYNTSFHSTINMSPFKAVYGGEPPPLLRFESGSTTNADLESRLIERDGMLELLREHMSNAQIVMKAKADDHRRVVEFAVARVGQVAYRLKLPAESKLHPTFHISQLKRVIGSAVEPSPLPPQLTHEVFLEATSEKILAVRTSPSSGQEEVLIQWKGLPEYDNSWEWKVSMKKRFPYFDLEDKVNFKEGSNVTYEDTRPPILYRYKRKEKGPKA</sequence>
<dbReference type="InterPro" id="IPR000953">
    <property type="entry name" value="Chromo/chromo_shadow_dom"/>
</dbReference>
<feature type="domain" description="Integrase catalytic" evidence="2">
    <location>
        <begin position="29"/>
        <end position="193"/>
    </location>
</feature>
<evidence type="ECO:0008006" key="5">
    <source>
        <dbReference type="Google" id="ProtNLM"/>
    </source>
</evidence>
<dbReference type="AlphaFoldDB" id="A0A6D2K9A3"/>
<dbReference type="InterPro" id="IPR012337">
    <property type="entry name" value="RNaseH-like_sf"/>
</dbReference>
<dbReference type="Gene3D" id="2.40.50.40">
    <property type="match status" value="1"/>
</dbReference>
<evidence type="ECO:0000259" key="2">
    <source>
        <dbReference type="PROSITE" id="PS50994"/>
    </source>
</evidence>
<dbReference type="InterPro" id="IPR016197">
    <property type="entry name" value="Chromo-like_dom_sf"/>
</dbReference>
<proteinExistence type="predicted"/>
<dbReference type="SUPFAM" id="SSF53098">
    <property type="entry name" value="Ribonuclease H-like"/>
    <property type="match status" value="1"/>
</dbReference>
<gene>
    <name evidence="3" type="ORF">MERR_LOCUS40736</name>
</gene>
<name>A0A6D2K9A3_9BRAS</name>
<dbReference type="Pfam" id="PF00385">
    <property type="entry name" value="Chromo"/>
    <property type="match status" value="1"/>
</dbReference>
<dbReference type="PROSITE" id="PS50994">
    <property type="entry name" value="INTEGRASE"/>
    <property type="match status" value="1"/>
</dbReference>
<keyword evidence="4" id="KW-1185">Reference proteome</keyword>